<sequence length="332" mass="37453">MHLSKTQCQQLLPASRADLITGCSDVSVDFPISESAGILIFESDGQNFIAPYVKSKGIQRAQSKDGVTAKLLSNSLPDGLRSTMHIGTYSHERFISVDQSNESVVLDESIIVKWQLTANKSLGAHKEEVLADNAFEYLPELLGNIYWNENLLASINKYIQGTTDGWTWCKEKAEENDLGMWLDNLALLTKEMHRCLEGLIHGDFHVGQILKEHHKDKFWVIDFEGDPLTNIAENSDLLHDIASMCASFFHVGAVAIKYGAEVDQIKEWVVQAESTFTAKYFGDKTFDVSALHSLMRTLENRELKYADKFLPQWRYAPEFAITYMEELGYGSN</sequence>
<dbReference type="InterPro" id="IPR011009">
    <property type="entry name" value="Kinase-like_dom_sf"/>
</dbReference>
<dbReference type="SUPFAM" id="SSF56112">
    <property type="entry name" value="Protein kinase-like (PK-like)"/>
    <property type="match status" value="1"/>
</dbReference>
<gene>
    <name evidence="1" type="ORF">UFOPK3124_00754</name>
    <name evidence="2" type="ORF">UFOPK3480_00243</name>
</gene>
<dbReference type="Gene3D" id="3.90.1200.10">
    <property type="match status" value="1"/>
</dbReference>
<accession>A0A6J7EE58</accession>
<name>A0A6J7EE58_9ZZZZ</name>
<dbReference type="EMBL" id="CAFBLY010000010">
    <property type="protein sequence ID" value="CAB4879284.1"/>
    <property type="molecule type" value="Genomic_DNA"/>
</dbReference>
<organism evidence="2">
    <name type="scientific">freshwater metagenome</name>
    <dbReference type="NCBI Taxonomy" id="449393"/>
    <lineage>
        <taxon>unclassified sequences</taxon>
        <taxon>metagenomes</taxon>
        <taxon>ecological metagenomes</taxon>
    </lineage>
</organism>
<dbReference type="EMBL" id="CAFAAY010000050">
    <property type="protein sequence ID" value="CAB4816082.1"/>
    <property type="molecule type" value="Genomic_DNA"/>
</dbReference>
<protein>
    <submittedName>
        <fullName evidence="2">Unannotated protein</fullName>
    </submittedName>
</protein>
<reference evidence="2" key="1">
    <citation type="submission" date="2020-05" db="EMBL/GenBank/DDBJ databases">
        <authorList>
            <person name="Chiriac C."/>
            <person name="Salcher M."/>
            <person name="Ghai R."/>
            <person name="Kavagutti S V."/>
        </authorList>
    </citation>
    <scope>NUCLEOTIDE SEQUENCE</scope>
</reference>
<proteinExistence type="predicted"/>
<evidence type="ECO:0000313" key="1">
    <source>
        <dbReference type="EMBL" id="CAB4816082.1"/>
    </source>
</evidence>
<evidence type="ECO:0000313" key="2">
    <source>
        <dbReference type="EMBL" id="CAB4879284.1"/>
    </source>
</evidence>
<dbReference type="AlphaFoldDB" id="A0A6J7EE58"/>